<reference evidence="2" key="1">
    <citation type="journal article" date="2019" name="Int. J. Syst. Evol. Microbiol.">
        <title>The Global Catalogue of Microorganisms (GCM) 10K type strain sequencing project: providing services to taxonomists for standard genome sequencing and annotation.</title>
        <authorList>
            <consortium name="The Broad Institute Genomics Platform"/>
            <consortium name="The Broad Institute Genome Sequencing Center for Infectious Disease"/>
            <person name="Wu L."/>
            <person name="Ma J."/>
        </authorList>
    </citation>
    <scope>NUCLEOTIDE SEQUENCE [LARGE SCALE GENOMIC DNA]</scope>
    <source>
        <strain evidence="2">CGMCC 1.12151</strain>
    </source>
</reference>
<evidence type="ECO:0000313" key="1">
    <source>
        <dbReference type="EMBL" id="MFC4714173.1"/>
    </source>
</evidence>
<comment type="caution">
    <text evidence="1">The sequence shown here is derived from an EMBL/GenBank/DDBJ whole genome shotgun (WGS) entry which is preliminary data.</text>
</comment>
<keyword evidence="2" id="KW-1185">Reference proteome</keyword>
<evidence type="ECO:0000313" key="2">
    <source>
        <dbReference type="Proteomes" id="UP001595932"/>
    </source>
</evidence>
<gene>
    <name evidence="1" type="ORF">ACFO5U_15090</name>
</gene>
<proteinExistence type="predicted"/>
<organism evidence="1 2">
    <name type="scientific">Planococcus dechangensis</name>
    <dbReference type="NCBI Taxonomy" id="1176255"/>
    <lineage>
        <taxon>Bacteria</taxon>
        <taxon>Bacillati</taxon>
        <taxon>Bacillota</taxon>
        <taxon>Bacilli</taxon>
        <taxon>Bacillales</taxon>
        <taxon>Caryophanaceae</taxon>
        <taxon>Planococcus</taxon>
    </lineage>
</organism>
<name>A0ABV9MH64_9BACL</name>
<protein>
    <submittedName>
        <fullName evidence="1">DUF3800 domain-containing protein</fullName>
    </submittedName>
</protein>
<dbReference type="EMBL" id="JBHSGL010000015">
    <property type="protein sequence ID" value="MFC4714173.1"/>
    <property type="molecule type" value="Genomic_DNA"/>
</dbReference>
<dbReference type="RefSeq" id="WP_377279900.1">
    <property type="nucleotide sequence ID" value="NZ_JBHSGL010000015.1"/>
</dbReference>
<accession>A0ABV9MH64</accession>
<dbReference type="Proteomes" id="UP001595932">
    <property type="component" value="Unassembled WGS sequence"/>
</dbReference>
<dbReference type="Pfam" id="PF12686">
    <property type="entry name" value="DUF3800"/>
    <property type="match status" value="1"/>
</dbReference>
<dbReference type="InterPro" id="IPR024524">
    <property type="entry name" value="DUF3800"/>
</dbReference>
<sequence>MNKGLEKVLAEMDNEVINEEESILVDEEKEAERIKKGEELWIAVQQGNTKHLITKIATILNKYPETRNSDVALMIKYWEIFQEHRGGSVSFEKLFELERLTSIARVRAKIQNEYRLFQGDKKVRRFRRDNEEIQKEIQIATKPAVDYISIYADESGKNDEFAIVGSVWILANEGELNSSLVEWSQQRKQEDISFPDEFHFNKLKNNGNNLQTYKDFVNFAISNGHMVGYKAIAVNQTKLNISIDDLNTELFYQLVRIGIEHESESGRIQLPKQVAYFKDKEDGESALRINQIKQSLIDNFKIHYDEKVKLNAFHSLDSKMSRLIQVADLFTAAINRKINHQQKNPEANLNAKDEFADYLFELLNIEVLNYNAEQIAEIADQSKNDLATLYIFD</sequence>